<protein>
    <recommendedName>
        <fullName evidence="2">BHLH domain-containing protein</fullName>
    </recommendedName>
</protein>
<evidence type="ECO:0000259" key="2">
    <source>
        <dbReference type="PROSITE" id="PS50888"/>
    </source>
</evidence>
<accession>A0A643CEP9</accession>
<feature type="region of interest" description="Disordered" evidence="1">
    <location>
        <begin position="158"/>
        <end position="193"/>
    </location>
</feature>
<dbReference type="Gene3D" id="4.10.280.10">
    <property type="entry name" value="Helix-loop-helix DNA-binding domain"/>
    <property type="match status" value="1"/>
</dbReference>
<feature type="compositionally biased region" description="Basic and acidic residues" evidence="1">
    <location>
        <begin position="368"/>
        <end position="385"/>
    </location>
</feature>
<dbReference type="Proteomes" id="UP000437017">
    <property type="component" value="Unassembled WGS sequence"/>
</dbReference>
<feature type="region of interest" description="Disordered" evidence="1">
    <location>
        <begin position="603"/>
        <end position="640"/>
    </location>
</feature>
<feature type="region of interest" description="Disordered" evidence="1">
    <location>
        <begin position="226"/>
        <end position="246"/>
    </location>
</feature>
<feature type="region of interest" description="Disordered" evidence="1">
    <location>
        <begin position="714"/>
        <end position="734"/>
    </location>
</feature>
<feature type="compositionally biased region" description="Basic residues" evidence="1">
    <location>
        <begin position="655"/>
        <end position="664"/>
    </location>
</feature>
<keyword evidence="4" id="KW-1185">Reference proteome</keyword>
<dbReference type="InterPro" id="IPR036638">
    <property type="entry name" value="HLH_DNA-bd_sf"/>
</dbReference>
<dbReference type="AlphaFoldDB" id="A0A643CEP9"/>
<dbReference type="SUPFAM" id="SSF47459">
    <property type="entry name" value="HLH, helix-loop-helix DNA-binding domain"/>
    <property type="match status" value="1"/>
</dbReference>
<comment type="caution">
    <text evidence="3">The sequence shown here is derived from an EMBL/GenBank/DDBJ whole genome shotgun (WGS) entry which is preliminary data.</text>
</comment>
<feature type="region of interest" description="Disordered" evidence="1">
    <location>
        <begin position="322"/>
        <end position="388"/>
    </location>
</feature>
<evidence type="ECO:0000313" key="3">
    <source>
        <dbReference type="EMBL" id="KAB0398594.1"/>
    </source>
</evidence>
<dbReference type="PANTHER" id="PTHR47658:SF1">
    <property type="entry name" value="MEIOSIS INITIATOR PROTEIN"/>
    <property type="match status" value="1"/>
</dbReference>
<feature type="non-terminal residue" evidence="3">
    <location>
        <position position="1"/>
    </location>
</feature>
<name>A0A643CEP9_BALPH</name>
<gene>
    <name evidence="3" type="ORF">E2I00_009948</name>
</gene>
<dbReference type="InterPro" id="IPR011598">
    <property type="entry name" value="bHLH_dom"/>
</dbReference>
<dbReference type="PROSITE" id="PS50888">
    <property type="entry name" value="BHLH"/>
    <property type="match status" value="1"/>
</dbReference>
<feature type="region of interest" description="Disordered" evidence="1">
    <location>
        <begin position="652"/>
        <end position="680"/>
    </location>
</feature>
<feature type="domain" description="BHLH" evidence="2">
    <location>
        <begin position="233"/>
        <end position="287"/>
    </location>
</feature>
<dbReference type="OrthoDB" id="1919336at2759"/>
<evidence type="ECO:0000313" key="4">
    <source>
        <dbReference type="Proteomes" id="UP000437017"/>
    </source>
</evidence>
<proteinExistence type="predicted"/>
<evidence type="ECO:0000256" key="1">
    <source>
        <dbReference type="SAM" id="MobiDB-lite"/>
    </source>
</evidence>
<dbReference type="GO" id="GO:0046983">
    <property type="term" value="F:protein dimerization activity"/>
    <property type="evidence" value="ECO:0007669"/>
    <property type="project" value="InterPro"/>
</dbReference>
<feature type="compositionally biased region" description="Low complexity" evidence="1">
    <location>
        <begin position="322"/>
        <end position="332"/>
    </location>
</feature>
<sequence length="759" mass="83470">DLPSPSPFFSPCLFSFAAGSRTPARVLKRPRPPLGVLTISPRCSSLGYAGFPHSLLSSLPFRVPAPKPAGNWSPGGHGLQLPEGSTVKLGEVAWGRGLRGRHLPKRRAAERALIGRHFGAHRQRSRTQYILAGSGEGVAWPQEFALALLRPRAGASRQRGFASTSRPGWERGGWGRPEVRARGQPTGTSTRRCLTGLPSVGLAQNQKGGAHAIVHVLRRMWDSSKHLCSPEHPRTNSLGPRDRRQRKNHTNKLQELALLLPVALRTGAKKLTKKEILLHVLHYIHYLQRSIDAARALLEFHTTDGNGGLGGLGWKLAAGPAKWRHSTPSSTPHSHKSHLWGGCRKPQKKKLAQASERQTRAQNPRRCLALDKPEKQVTPSPDKRGGNMVGTITPPRCLDSCSHPKAVSSPSQGDRKGGRSWLTLLHVAENSVHCDISGCCCKNSAQDSGPYPAFEAQQGIERIHFLNRTQPRPRQKLVYDYSEEVDKESPDADPWLPAWTPKGSDHGSPLALGPPQIDNWKATGHLSEILGLSPSLFSSPGKLQPEQILEDGTEYLTQALSEEVFLDPESSPSACTLEGPQKKCRSLVSLDHCYLSLNENSKVSFSPSSEDTDTDSARRQQEDAQANLEGLQSSSDEDEVYTWTPAQRASALRAAGRKARKGRAGRGLVKPKESKQAPCPTQMKKKCINGFIMFCRMNRKQYISTKARRFSRRHNRIVKKGSSSSEDEDWEPPKPFYQLLAEKAHCSADAASPPPPHRA</sequence>
<reference evidence="3 4" key="1">
    <citation type="journal article" date="2019" name="PLoS ONE">
        <title>Genomic analyses reveal an absence of contemporary introgressive admixture between fin whales and blue whales, despite known hybrids.</title>
        <authorList>
            <person name="Westbury M.V."/>
            <person name="Petersen B."/>
            <person name="Lorenzen E.D."/>
        </authorList>
    </citation>
    <scope>NUCLEOTIDE SEQUENCE [LARGE SCALE GENOMIC DNA]</scope>
    <source>
        <strain evidence="3">FinWhale-01</strain>
    </source>
</reference>
<organism evidence="3 4">
    <name type="scientific">Balaenoptera physalus</name>
    <name type="common">Fin whale</name>
    <name type="synonym">Balaena physalus</name>
    <dbReference type="NCBI Taxonomy" id="9770"/>
    <lineage>
        <taxon>Eukaryota</taxon>
        <taxon>Metazoa</taxon>
        <taxon>Chordata</taxon>
        <taxon>Craniata</taxon>
        <taxon>Vertebrata</taxon>
        <taxon>Euteleostomi</taxon>
        <taxon>Mammalia</taxon>
        <taxon>Eutheria</taxon>
        <taxon>Laurasiatheria</taxon>
        <taxon>Artiodactyla</taxon>
        <taxon>Whippomorpha</taxon>
        <taxon>Cetacea</taxon>
        <taxon>Mysticeti</taxon>
        <taxon>Balaenopteridae</taxon>
        <taxon>Balaenoptera</taxon>
    </lineage>
</organism>
<dbReference type="PANTHER" id="PTHR47658">
    <property type="entry name" value="HIGH MOBILITY GROUP B PROTEIN 12-RELATED"/>
    <property type="match status" value="1"/>
</dbReference>
<dbReference type="EMBL" id="SGJD01001726">
    <property type="protein sequence ID" value="KAB0398594.1"/>
    <property type="molecule type" value="Genomic_DNA"/>
</dbReference>